<feature type="domain" description="Ferrous iron transporter FeoA-like" evidence="2">
    <location>
        <begin position="1"/>
        <end position="74"/>
    </location>
</feature>
<evidence type="ECO:0000259" key="2">
    <source>
        <dbReference type="SMART" id="SM00899"/>
    </source>
</evidence>
<dbReference type="Proteomes" id="UP001596500">
    <property type="component" value="Unassembled WGS sequence"/>
</dbReference>
<comment type="caution">
    <text evidence="3">The sequence shown here is derived from an EMBL/GenBank/DDBJ whole genome shotgun (WGS) entry which is preliminary data.</text>
</comment>
<sequence length="75" mass="8413">MLLTETAQGEQVRITDMTSVSQIVRRRLVDLDIVEGTIVSLKRAMFFKGPIAIEAQGQCIAIRRKDAEAILVERL</sequence>
<evidence type="ECO:0000313" key="4">
    <source>
        <dbReference type="Proteomes" id="UP001596500"/>
    </source>
</evidence>
<dbReference type="Gene3D" id="2.30.30.90">
    <property type="match status" value="1"/>
</dbReference>
<dbReference type="InterPro" id="IPR052713">
    <property type="entry name" value="FeoA"/>
</dbReference>
<dbReference type="InterPro" id="IPR008988">
    <property type="entry name" value="Transcriptional_repressor_C"/>
</dbReference>
<dbReference type="PANTHER" id="PTHR42954">
    <property type="entry name" value="FE(2+) TRANSPORT PROTEIN A"/>
    <property type="match status" value="1"/>
</dbReference>
<dbReference type="EMBL" id="JBHTBW010000019">
    <property type="protein sequence ID" value="MFC7440906.1"/>
    <property type="molecule type" value="Genomic_DNA"/>
</dbReference>
<dbReference type="RefSeq" id="WP_379864187.1">
    <property type="nucleotide sequence ID" value="NZ_JBHTBW010000019.1"/>
</dbReference>
<dbReference type="SUPFAM" id="SSF50037">
    <property type="entry name" value="C-terminal domain of transcriptional repressors"/>
    <property type="match status" value="1"/>
</dbReference>
<dbReference type="InterPro" id="IPR038157">
    <property type="entry name" value="FeoA_core_dom"/>
</dbReference>
<proteinExistence type="predicted"/>
<accession>A0ABW2RIX3</accession>
<dbReference type="PANTHER" id="PTHR42954:SF1">
    <property type="entry name" value="FERROUS IRON TRANSPORTER FEOA DOMAIN-CONTAINING PROTEIN"/>
    <property type="match status" value="1"/>
</dbReference>
<evidence type="ECO:0000256" key="1">
    <source>
        <dbReference type="ARBA" id="ARBA00023004"/>
    </source>
</evidence>
<name>A0ABW2RIX3_9BACL</name>
<keyword evidence="4" id="KW-1185">Reference proteome</keyword>
<organism evidence="3 4">
    <name type="scientific">Laceyella putida</name>
    <dbReference type="NCBI Taxonomy" id="110101"/>
    <lineage>
        <taxon>Bacteria</taxon>
        <taxon>Bacillati</taxon>
        <taxon>Bacillota</taxon>
        <taxon>Bacilli</taxon>
        <taxon>Bacillales</taxon>
        <taxon>Thermoactinomycetaceae</taxon>
        <taxon>Laceyella</taxon>
    </lineage>
</organism>
<reference evidence="4" key="1">
    <citation type="journal article" date="2019" name="Int. J. Syst. Evol. Microbiol.">
        <title>The Global Catalogue of Microorganisms (GCM) 10K type strain sequencing project: providing services to taxonomists for standard genome sequencing and annotation.</title>
        <authorList>
            <consortium name="The Broad Institute Genomics Platform"/>
            <consortium name="The Broad Institute Genome Sequencing Center for Infectious Disease"/>
            <person name="Wu L."/>
            <person name="Ma J."/>
        </authorList>
    </citation>
    <scope>NUCLEOTIDE SEQUENCE [LARGE SCALE GENOMIC DNA]</scope>
    <source>
        <strain evidence="4">CGMCC 1.12942</strain>
    </source>
</reference>
<dbReference type="InterPro" id="IPR007167">
    <property type="entry name" value="Fe-transptr_FeoA-like"/>
</dbReference>
<evidence type="ECO:0000313" key="3">
    <source>
        <dbReference type="EMBL" id="MFC7440906.1"/>
    </source>
</evidence>
<protein>
    <submittedName>
        <fullName evidence="3">Ferrous iron transport protein A</fullName>
    </submittedName>
</protein>
<dbReference type="Pfam" id="PF04023">
    <property type="entry name" value="FeoA"/>
    <property type="match status" value="1"/>
</dbReference>
<keyword evidence="1" id="KW-0408">Iron</keyword>
<dbReference type="SMART" id="SM00899">
    <property type="entry name" value="FeoA"/>
    <property type="match status" value="1"/>
</dbReference>
<gene>
    <name evidence="3" type="ORF">ACFQNG_07040</name>
</gene>